<dbReference type="InterPro" id="IPR013783">
    <property type="entry name" value="Ig-like_fold"/>
</dbReference>
<name>A0ABN6CLV2_9ACTN</name>
<gene>
    <name evidence="2" type="ORF">Aiant_67040</name>
</gene>
<proteinExistence type="predicted"/>
<dbReference type="Proteomes" id="UP000676967">
    <property type="component" value="Chromosome"/>
</dbReference>
<dbReference type="InterPro" id="IPR012902">
    <property type="entry name" value="N_methyl_site"/>
</dbReference>
<keyword evidence="1" id="KW-1133">Transmembrane helix</keyword>
<evidence type="ECO:0008006" key="4">
    <source>
        <dbReference type="Google" id="ProtNLM"/>
    </source>
</evidence>
<organism evidence="2 3">
    <name type="scientific">Actinoplanes ianthinogenes</name>
    <dbReference type="NCBI Taxonomy" id="122358"/>
    <lineage>
        <taxon>Bacteria</taxon>
        <taxon>Bacillati</taxon>
        <taxon>Actinomycetota</taxon>
        <taxon>Actinomycetes</taxon>
        <taxon>Micromonosporales</taxon>
        <taxon>Micromonosporaceae</taxon>
        <taxon>Actinoplanes</taxon>
    </lineage>
</organism>
<evidence type="ECO:0000313" key="2">
    <source>
        <dbReference type="EMBL" id="BCJ46047.1"/>
    </source>
</evidence>
<accession>A0ABN6CLV2</accession>
<keyword evidence="1" id="KW-0472">Membrane</keyword>
<keyword evidence="3" id="KW-1185">Reference proteome</keyword>
<keyword evidence="1" id="KW-0812">Transmembrane</keyword>
<dbReference type="EMBL" id="AP023356">
    <property type="protein sequence ID" value="BCJ46047.1"/>
    <property type="molecule type" value="Genomic_DNA"/>
</dbReference>
<evidence type="ECO:0000256" key="1">
    <source>
        <dbReference type="SAM" id="Phobius"/>
    </source>
</evidence>
<protein>
    <recommendedName>
        <fullName evidence="4">Prepilin-type N-terminal cleavage/methylation domain-containing protein</fullName>
    </recommendedName>
</protein>
<dbReference type="NCBIfam" id="TIGR02532">
    <property type="entry name" value="IV_pilin_GFxxxE"/>
    <property type="match status" value="1"/>
</dbReference>
<reference evidence="2 3" key="1">
    <citation type="submission" date="2020-08" db="EMBL/GenBank/DDBJ databases">
        <title>Whole genome shotgun sequence of Actinoplanes ianthinogenes NBRC 13996.</title>
        <authorList>
            <person name="Komaki H."/>
            <person name="Tamura T."/>
        </authorList>
    </citation>
    <scope>NUCLEOTIDE SEQUENCE [LARGE SCALE GENOMIC DNA]</scope>
    <source>
        <strain evidence="2 3">NBRC 13996</strain>
    </source>
</reference>
<dbReference type="Gene3D" id="2.60.40.10">
    <property type="entry name" value="Immunoglobulins"/>
    <property type="match status" value="5"/>
</dbReference>
<dbReference type="SUPFAM" id="SSF49313">
    <property type="entry name" value="Cadherin-like"/>
    <property type="match status" value="5"/>
</dbReference>
<sequence length="630" mass="64074">METVFGGYQVPKRAAARGAGDGGFTMLEMVVSAAVMCIVLMGLGAFFVQAMSTSHLQGQQQASMRLAADAMDALRAPQVAALLSERAPCAAACPAPVAKAAPLLAGIERWDAAAAPTFVTTAPSAATTSFPVPPSSSNVTVNGLTYQRYLYLGKCWEQTGGGACTADDTQPIAMVRAVVGVAWPSHACANGACSFATSTLFGAGGSGDPVFSSGAVAVTAVADQVTTLGSAIAPLPLSATGGTQPYTWSVTGLPTGLTFDPATTSITGTPTSAGKSTVTVTVTDARGRTAKDTFVWTVVTKLTLAKIADQGTTQGRSVTLSPSAAGGTTPYTWSANGLPRGLSIDSTTGAITGTPDTLGASTVTVTVTDARKQSVKVSFVWTIYSAPQLAVPPKQDTYIDTAAVPLQMVATDGVGPYTWTATSLRAGMSIGSSTGVISGTPLALGTSHVVVTVTDSRGESASVTFDWSIDKAQQLYDPTTTQLIVANPSLYTWSAVNLPPGLSINSATGLVSGTPTTAGTWDIQILLTDAGGTVKKVPFKWTIYAPLTLTSPGAQSSSKGKAIPSLQPTQTGGVGPFTWSVSGLPAGLSIDANTGVITGKPTTVGTSTVYVTVTDYAGNRKTTSFTWQVS</sequence>
<evidence type="ECO:0000313" key="3">
    <source>
        <dbReference type="Proteomes" id="UP000676967"/>
    </source>
</evidence>
<dbReference type="Pfam" id="PF05345">
    <property type="entry name" value="He_PIG"/>
    <property type="match status" value="5"/>
</dbReference>
<dbReference type="InterPro" id="IPR015919">
    <property type="entry name" value="Cadherin-like_sf"/>
</dbReference>
<feature type="transmembrane region" description="Helical" evidence="1">
    <location>
        <begin position="29"/>
        <end position="48"/>
    </location>
</feature>